<sequence length="193" mass="22802">MIKTTTILTKQQPTLIQGQYRCTICNKKNYKTFQGLIRHENLVHRSYNQPPANIISLPVQHIEQFKKLIVNEIHKKLSLHYTMTGKQLIKFPCTDSEFIAVFGNYLSRFSPAKHTYWCIFKGYNAEDILRNLLGDEQWGTRYYENNQKSYVQFVVPPEITVEWFQEKIKDARGHQTSGGQLRIRFCIDQEYFS</sequence>
<keyword evidence="2" id="KW-1185">Reference proteome</keyword>
<evidence type="ECO:0000313" key="1">
    <source>
        <dbReference type="EMBL" id="CAG8497329.1"/>
    </source>
</evidence>
<comment type="caution">
    <text evidence="1">The sequence shown here is derived from an EMBL/GenBank/DDBJ whole genome shotgun (WGS) entry which is preliminary data.</text>
</comment>
<gene>
    <name evidence="1" type="ORF">RPERSI_LOCUS1661</name>
</gene>
<organism evidence="1 2">
    <name type="scientific">Racocetra persica</name>
    <dbReference type="NCBI Taxonomy" id="160502"/>
    <lineage>
        <taxon>Eukaryota</taxon>
        <taxon>Fungi</taxon>
        <taxon>Fungi incertae sedis</taxon>
        <taxon>Mucoromycota</taxon>
        <taxon>Glomeromycotina</taxon>
        <taxon>Glomeromycetes</taxon>
        <taxon>Diversisporales</taxon>
        <taxon>Gigasporaceae</taxon>
        <taxon>Racocetra</taxon>
    </lineage>
</organism>
<reference evidence="1" key="1">
    <citation type="submission" date="2021-06" db="EMBL/GenBank/DDBJ databases">
        <authorList>
            <person name="Kallberg Y."/>
            <person name="Tangrot J."/>
            <person name="Rosling A."/>
        </authorList>
    </citation>
    <scope>NUCLEOTIDE SEQUENCE</scope>
    <source>
        <strain evidence="1">MA461A</strain>
    </source>
</reference>
<name>A0ACA9KW23_9GLOM</name>
<protein>
    <submittedName>
        <fullName evidence="1">4452_t:CDS:1</fullName>
    </submittedName>
</protein>
<dbReference type="EMBL" id="CAJVQC010001611">
    <property type="protein sequence ID" value="CAG8497329.1"/>
    <property type="molecule type" value="Genomic_DNA"/>
</dbReference>
<proteinExistence type="predicted"/>
<accession>A0ACA9KW23</accession>
<dbReference type="Proteomes" id="UP000789920">
    <property type="component" value="Unassembled WGS sequence"/>
</dbReference>
<evidence type="ECO:0000313" key="2">
    <source>
        <dbReference type="Proteomes" id="UP000789920"/>
    </source>
</evidence>